<dbReference type="Proteomes" id="UP000092626">
    <property type="component" value="Unassembled WGS sequence"/>
</dbReference>
<protein>
    <recommendedName>
        <fullName evidence="3">Phage tail protein</fullName>
    </recommendedName>
</protein>
<dbReference type="PATRIC" id="fig|505345.6.peg.901"/>
<sequence>MATMTTPFQGTKFYIGTGLATKKAITACTVTPEATLTVASSGVKAGDCIKVSGLGALDGYYPVKSVQTDSITLADEVDWSAQDRPTDFAKAQIEKVTWSSNFCAIKNIEKDGDTLTEEDITTMCSEGTETEPGDIEFGSVKLTFFWAPATAMQADLRKKFYGKETFPYLIVFKNKQGSLYGTGFIQTSTNISGEVKGNFESGVTIKPSKRDYILPVTA</sequence>
<reference evidence="1 2" key="1">
    <citation type="submission" date="2014-11" db="EMBL/GenBank/DDBJ databases">
        <title>Pan-genome of Gallibacterium spp.</title>
        <authorList>
            <person name="Kudirkiene E."/>
            <person name="Bojesen A.M."/>
        </authorList>
    </citation>
    <scope>NUCLEOTIDE SEQUENCE [LARGE SCALE GENOMIC DNA]</scope>
    <source>
        <strain evidence="1 2">59/S3/89</strain>
    </source>
</reference>
<accession>A0A1A7PQW5</accession>
<dbReference type="EMBL" id="JTJR01000016">
    <property type="protein sequence ID" value="OBX04963.1"/>
    <property type="molecule type" value="Genomic_DNA"/>
</dbReference>
<dbReference type="AlphaFoldDB" id="A0A1A7PQW5"/>
<name>A0A1A7PQW5_9PAST</name>
<comment type="caution">
    <text evidence="1">The sequence shown here is derived from an EMBL/GenBank/DDBJ whole genome shotgun (WGS) entry which is preliminary data.</text>
</comment>
<evidence type="ECO:0008006" key="3">
    <source>
        <dbReference type="Google" id="ProtNLM"/>
    </source>
</evidence>
<organism evidence="1 2">
    <name type="scientific">Gallibacterium genomosp. 3</name>
    <dbReference type="NCBI Taxonomy" id="505345"/>
    <lineage>
        <taxon>Bacteria</taxon>
        <taxon>Pseudomonadati</taxon>
        <taxon>Pseudomonadota</taxon>
        <taxon>Gammaproteobacteria</taxon>
        <taxon>Pasteurellales</taxon>
        <taxon>Pasteurellaceae</taxon>
        <taxon>Gallibacterium</taxon>
    </lineage>
</organism>
<gene>
    <name evidence="1" type="ORF">QV06_04405</name>
</gene>
<evidence type="ECO:0000313" key="1">
    <source>
        <dbReference type="EMBL" id="OBX04963.1"/>
    </source>
</evidence>
<proteinExistence type="predicted"/>
<dbReference type="RefSeq" id="WP_065237111.1">
    <property type="nucleotide sequence ID" value="NZ_JTJR01000016.1"/>
</dbReference>
<dbReference type="Gene3D" id="4.10.410.40">
    <property type="match status" value="1"/>
</dbReference>
<dbReference type="STRING" id="505345.QV06_04405"/>
<evidence type="ECO:0000313" key="2">
    <source>
        <dbReference type="Proteomes" id="UP000092626"/>
    </source>
</evidence>